<keyword evidence="5" id="KW-1185">Reference proteome</keyword>
<dbReference type="InterPro" id="IPR016193">
    <property type="entry name" value="Cytidine_deaminase-like"/>
</dbReference>
<dbReference type="SUPFAM" id="SSF53927">
    <property type="entry name" value="Cytidine deaminase-like"/>
    <property type="match status" value="1"/>
</dbReference>
<evidence type="ECO:0000256" key="1">
    <source>
        <dbReference type="ARBA" id="ARBA00022490"/>
    </source>
</evidence>
<evidence type="ECO:0000256" key="3">
    <source>
        <dbReference type="HAMAP-Rule" id="MF_00187"/>
    </source>
</evidence>
<evidence type="ECO:0000313" key="4">
    <source>
        <dbReference type="EMBL" id="SNS89222.1"/>
    </source>
</evidence>
<comment type="similarity">
    <text evidence="3">Belongs to the FdhD family.</text>
</comment>
<keyword evidence="2 3" id="KW-0501">Molybdenum cofactor biosynthesis</keyword>
<dbReference type="RefSeq" id="WP_242975201.1">
    <property type="nucleotide sequence ID" value="NZ_FZOJ01000026.1"/>
</dbReference>
<dbReference type="Gene3D" id="3.40.140.10">
    <property type="entry name" value="Cytidine Deaminase, domain 2"/>
    <property type="match status" value="1"/>
</dbReference>
<dbReference type="EMBL" id="FZOJ01000026">
    <property type="protein sequence ID" value="SNS89222.1"/>
    <property type="molecule type" value="Genomic_DNA"/>
</dbReference>
<dbReference type="GO" id="GO:0005737">
    <property type="term" value="C:cytoplasm"/>
    <property type="evidence" value="ECO:0007669"/>
    <property type="project" value="UniProtKB-SubCell"/>
</dbReference>
<dbReference type="GO" id="GO:0097163">
    <property type="term" value="F:sulfur carrier activity"/>
    <property type="evidence" value="ECO:0007669"/>
    <property type="project" value="UniProtKB-UniRule"/>
</dbReference>
<dbReference type="Proteomes" id="UP000198304">
    <property type="component" value="Unassembled WGS sequence"/>
</dbReference>
<organism evidence="4 5">
    <name type="scientific">Anaerovirgula multivorans</name>
    <dbReference type="NCBI Taxonomy" id="312168"/>
    <lineage>
        <taxon>Bacteria</taxon>
        <taxon>Bacillati</taxon>
        <taxon>Bacillota</taxon>
        <taxon>Clostridia</taxon>
        <taxon>Peptostreptococcales</taxon>
        <taxon>Natronincolaceae</taxon>
        <taxon>Anaerovirgula</taxon>
    </lineage>
</organism>
<protein>
    <recommendedName>
        <fullName evidence="3">Sulfur carrier protein FdhD</fullName>
    </recommendedName>
</protein>
<dbReference type="GO" id="GO:0016783">
    <property type="term" value="F:sulfurtransferase activity"/>
    <property type="evidence" value="ECO:0007669"/>
    <property type="project" value="InterPro"/>
</dbReference>
<reference evidence="4 5" key="1">
    <citation type="submission" date="2017-06" db="EMBL/GenBank/DDBJ databases">
        <authorList>
            <person name="Kim H.J."/>
            <person name="Triplett B.A."/>
        </authorList>
    </citation>
    <scope>NUCLEOTIDE SEQUENCE [LARGE SCALE GENOMIC DNA]</scope>
    <source>
        <strain evidence="4 5">SCA</strain>
    </source>
</reference>
<comment type="function">
    <text evidence="3">Required for formate dehydrogenase (FDH) activity. Acts as a sulfur carrier protein that transfers sulfur from IscS to the molybdenum cofactor prior to its insertion into FDH.</text>
</comment>
<dbReference type="HAMAP" id="MF_00187">
    <property type="entry name" value="FdhD"/>
    <property type="match status" value="1"/>
</dbReference>
<dbReference type="Gene3D" id="3.10.20.10">
    <property type="match status" value="1"/>
</dbReference>
<evidence type="ECO:0000256" key="2">
    <source>
        <dbReference type="ARBA" id="ARBA00023150"/>
    </source>
</evidence>
<feature type="binding site" evidence="3">
    <location>
        <begin position="244"/>
        <end position="249"/>
    </location>
    <ligand>
        <name>Mo-bis(molybdopterin guanine dinucleotide)</name>
        <dbReference type="ChEBI" id="CHEBI:60539"/>
    </ligand>
</feature>
<evidence type="ECO:0000313" key="5">
    <source>
        <dbReference type="Proteomes" id="UP000198304"/>
    </source>
</evidence>
<dbReference type="InterPro" id="IPR003786">
    <property type="entry name" value="FdhD"/>
</dbReference>
<feature type="active site" description="Cysteine persulfide intermediate" evidence="3">
    <location>
        <position position="106"/>
    </location>
</feature>
<dbReference type="NCBIfam" id="TIGR00129">
    <property type="entry name" value="fdhD_narQ"/>
    <property type="match status" value="1"/>
</dbReference>
<sequence length="263" mass="29704">MMFYTEEITINRINDRRRETIEDAVIVEYPFTIFLNEKEFITLLCSPKGLEYLSVGFLVSEGVIKSKEQIKKIYIDEEKGHGYIELKNETLLVDKLFGKRTVTTGCGKGTVFYNVLDSLGAQSIENSLVISAEEILKLSNQLNEMSYLFKETGGVHACGLCNKREILLFHEDVGRHNALDKIIGEAFLKDMKLNDKLLITTGRISSEMIIKTSKRKIPMIISRSAPTNLSVNIAKTLNITLVGFARGRRLNIYNGEKNVLITS</sequence>
<dbReference type="GO" id="GO:0006777">
    <property type="term" value="P:Mo-molybdopterin cofactor biosynthetic process"/>
    <property type="evidence" value="ECO:0007669"/>
    <property type="project" value="UniProtKB-UniRule"/>
</dbReference>
<keyword evidence="1 3" id="KW-0963">Cytoplasm</keyword>
<dbReference type="PANTHER" id="PTHR30592">
    <property type="entry name" value="FORMATE DEHYDROGENASE"/>
    <property type="match status" value="1"/>
</dbReference>
<dbReference type="Pfam" id="PF02634">
    <property type="entry name" value="FdhD-NarQ"/>
    <property type="match status" value="1"/>
</dbReference>
<dbReference type="PANTHER" id="PTHR30592:SF1">
    <property type="entry name" value="SULFUR CARRIER PROTEIN FDHD"/>
    <property type="match status" value="1"/>
</dbReference>
<accession>A0A239I768</accession>
<gene>
    <name evidence="3" type="primary">fdhD</name>
    <name evidence="4" type="ORF">SAMN05446037_10262</name>
</gene>
<name>A0A239I768_9FIRM</name>
<comment type="subcellular location">
    <subcellularLocation>
        <location evidence="3">Cytoplasm</location>
    </subcellularLocation>
</comment>
<dbReference type="PIRSF" id="PIRSF015626">
    <property type="entry name" value="FdhD"/>
    <property type="match status" value="1"/>
</dbReference>
<proteinExistence type="inferred from homology"/>
<dbReference type="AlphaFoldDB" id="A0A239I768"/>